<evidence type="ECO:0000256" key="1">
    <source>
        <dbReference type="ARBA" id="ARBA00004127"/>
    </source>
</evidence>
<dbReference type="PANTHER" id="PTHR12714:SF24">
    <property type="entry name" value="SLR1182 PROTEIN"/>
    <property type="match status" value="1"/>
</dbReference>
<evidence type="ECO:0000256" key="4">
    <source>
        <dbReference type="ARBA" id="ARBA00023136"/>
    </source>
</evidence>
<dbReference type="GO" id="GO:0012505">
    <property type="term" value="C:endomembrane system"/>
    <property type="evidence" value="ECO:0007669"/>
    <property type="project" value="UniProtKB-SubCell"/>
</dbReference>
<dbReference type="AlphaFoldDB" id="A0A421BQ91"/>
<accession>A0A421BQ91</accession>
<evidence type="ECO:0000313" key="6">
    <source>
        <dbReference type="EMBL" id="RLL65152.1"/>
    </source>
</evidence>
<feature type="transmembrane region" description="Helical" evidence="5">
    <location>
        <begin position="96"/>
        <end position="114"/>
    </location>
</feature>
<dbReference type="PANTHER" id="PTHR12714">
    <property type="entry name" value="PROTEIN-S ISOPRENYLCYSTEINE O-METHYLTRANSFERASE"/>
    <property type="match status" value="1"/>
</dbReference>
<dbReference type="GO" id="GO:0032259">
    <property type="term" value="P:methylation"/>
    <property type="evidence" value="ECO:0007669"/>
    <property type="project" value="UniProtKB-KW"/>
</dbReference>
<proteinExistence type="predicted"/>
<feature type="transmembrane region" description="Helical" evidence="5">
    <location>
        <begin position="34"/>
        <end position="56"/>
    </location>
</feature>
<dbReference type="Gene3D" id="1.20.120.1630">
    <property type="match status" value="1"/>
</dbReference>
<dbReference type="EMBL" id="RCHI01000007">
    <property type="protein sequence ID" value="RLL65152.1"/>
    <property type="molecule type" value="Genomic_DNA"/>
</dbReference>
<keyword evidence="3 5" id="KW-1133">Transmembrane helix</keyword>
<keyword evidence="4 5" id="KW-0472">Membrane</keyword>
<reference evidence="6 7" key="1">
    <citation type="submission" date="2018-10" db="EMBL/GenBank/DDBJ databases">
        <title>Rhodobacter sp . BO-81.</title>
        <authorList>
            <person name="Im W.T."/>
        </authorList>
    </citation>
    <scope>NUCLEOTIDE SEQUENCE [LARGE SCALE GENOMIC DNA]</scope>
    <source>
        <strain evidence="6 7">BO-81</strain>
    </source>
</reference>
<name>A0A421BQ91_9RHOB</name>
<gene>
    <name evidence="6" type="ORF">DYS74_09875</name>
</gene>
<evidence type="ECO:0000256" key="2">
    <source>
        <dbReference type="ARBA" id="ARBA00022692"/>
    </source>
</evidence>
<evidence type="ECO:0000256" key="3">
    <source>
        <dbReference type="ARBA" id="ARBA00022989"/>
    </source>
</evidence>
<feature type="transmembrane region" description="Helical" evidence="5">
    <location>
        <begin position="68"/>
        <end position="90"/>
    </location>
</feature>
<keyword evidence="7" id="KW-1185">Reference proteome</keyword>
<dbReference type="InterPro" id="IPR007318">
    <property type="entry name" value="Phopholipid_MeTrfase"/>
</dbReference>
<keyword evidence="6" id="KW-0808">Transferase</keyword>
<keyword evidence="2 5" id="KW-0812">Transmembrane</keyword>
<organism evidence="6 7">
    <name type="scientific">Paenirhodobacter hankyongi</name>
    <dbReference type="NCBI Taxonomy" id="2294033"/>
    <lineage>
        <taxon>Bacteria</taxon>
        <taxon>Pseudomonadati</taxon>
        <taxon>Pseudomonadota</taxon>
        <taxon>Alphaproteobacteria</taxon>
        <taxon>Rhodobacterales</taxon>
        <taxon>Rhodobacter group</taxon>
        <taxon>Paenirhodobacter</taxon>
    </lineage>
</organism>
<dbReference type="Proteomes" id="UP000279673">
    <property type="component" value="Unassembled WGS sequence"/>
</dbReference>
<dbReference type="Pfam" id="PF04191">
    <property type="entry name" value="PEMT"/>
    <property type="match status" value="1"/>
</dbReference>
<protein>
    <submittedName>
        <fullName evidence="6">Isoprenylcysteine carboxylmethyltransferase family protein</fullName>
    </submittedName>
</protein>
<keyword evidence="6" id="KW-0489">Methyltransferase</keyword>
<comment type="subcellular location">
    <subcellularLocation>
        <location evidence="1">Endomembrane system</location>
        <topology evidence="1">Multi-pass membrane protein</topology>
    </subcellularLocation>
</comment>
<dbReference type="GO" id="GO:0008168">
    <property type="term" value="F:methyltransferase activity"/>
    <property type="evidence" value="ECO:0007669"/>
    <property type="project" value="UniProtKB-KW"/>
</dbReference>
<evidence type="ECO:0000256" key="5">
    <source>
        <dbReference type="SAM" id="Phobius"/>
    </source>
</evidence>
<evidence type="ECO:0000313" key="7">
    <source>
        <dbReference type="Proteomes" id="UP000279673"/>
    </source>
</evidence>
<comment type="caution">
    <text evidence="6">The sequence shown here is derived from an EMBL/GenBank/DDBJ whole genome shotgun (WGS) entry which is preliminary data.</text>
</comment>
<sequence length="145" mass="15656">MREADIPPLWLALFALASWAIGRLVPLPLPFGRALGGGLIGAAVVLMGLAAAQMAVHRTTVIPRRRPAALVTGGVFALSRNPIYLADAILLAGLDLWWGASLALVLVPVFMAFITRRYIRAEEAWIGAAFGADYAAYCARTRRWL</sequence>